<dbReference type="InterPro" id="IPR045861">
    <property type="entry name" value="CorA_cytoplasmic_dom"/>
</dbReference>
<comment type="subcellular location">
    <subcellularLocation>
        <location evidence="1">Cell membrane</location>
        <topology evidence="1">Multi-pass membrane protein</topology>
    </subcellularLocation>
</comment>
<evidence type="ECO:0000256" key="1">
    <source>
        <dbReference type="ARBA" id="ARBA00004651"/>
    </source>
</evidence>
<evidence type="ECO:0000256" key="11">
    <source>
        <dbReference type="SAM" id="Phobius"/>
    </source>
</evidence>
<dbReference type="PANTHER" id="PTHR46494:SF3">
    <property type="entry name" value="ZINC TRANSPORT PROTEIN ZNTB"/>
    <property type="match status" value="1"/>
</dbReference>
<keyword evidence="6 11" id="KW-0812">Transmembrane</keyword>
<name>A0ABZ3HA95_9BACT</name>
<evidence type="ECO:0000256" key="7">
    <source>
        <dbReference type="ARBA" id="ARBA00022833"/>
    </source>
</evidence>
<evidence type="ECO:0000256" key="8">
    <source>
        <dbReference type="ARBA" id="ARBA00022989"/>
    </source>
</evidence>
<dbReference type="Pfam" id="PF01544">
    <property type="entry name" value="CorA"/>
    <property type="match status" value="1"/>
</dbReference>
<evidence type="ECO:0000256" key="3">
    <source>
        <dbReference type="ARBA" id="ARBA00022448"/>
    </source>
</evidence>
<evidence type="ECO:0000256" key="9">
    <source>
        <dbReference type="ARBA" id="ARBA00023065"/>
    </source>
</evidence>
<dbReference type="RefSeq" id="WP_345972714.1">
    <property type="nucleotide sequence ID" value="NZ_CP147920.1"/>
</dbReference>
<dbReference type="InterPro" id="IPR045863">
    <property type="entry name" value="CorA_TM1_TM2"/>
</dbReference>
<evidence type="ECO:0000313" key="13">
    <source>
        <dbReference type="Proteomes" id="UP001447842"/>
    </source>
</evidence>
<keyword evidence="4" id="KW-1003">Cell membrane</keyword>
<dbReference type="InterPro" id="IPR002523">
    <property type="entry name" value="MgTranspt_CorA/ZnTranspt_ZntB"/>
</dbReference>
<comment type="similarity">
    <text evidence="2">Belongs to the CorA metal ion transporter (MIT) (TC 1.A.35) family.</text>
</comment>
<keyword evidence="9" id="KW-0406">Ion transport</keyword>
<dbReference type="EMBL" id="CP147920">
    <property type="protein sequence ID" value="XAU15129.1"/>
    <property type="molecule type" value="Genomic_DNA"/>
</dbReference>
<evidence type="ECO:0000256" key="2">
    <source>
        <dbReference type="ARBA" id="ARBA00009765"/>
    </source>
</evidence>
<dbReference type="SUPFAM" id="SSF143865">
    <property type="entry name" value="CorA soluble domain-like"/>
    <property type="match status" value="1"/>
</dbReference>
<feature type="transmembrane region" description="Helical" evidence="11">
    <location>
        <begin position="199"/>
        <end position="222"/>
    </location>
</feature>
<protein>
    <submittedName>
        <fullName evidence="12">CorA family divalent cation transporter</fullName>
    </submittedName>
</protein>
<keyword evidence="3" id="KW-0813">Transport</keyword>
<dbReference type="PANTHER" id="PTHR46494">
    <property type="entry name" value="CORA FAMILY METAL ION TRANSPORTER (EUROFUNG)"/>
    <property type="match status" value="1"/>
</dbReference>
<organism evidence="12 13">
    <name type="scientific">Sulfurimonas diazotrophicus</name>
    <dbReference type="NCBI Taxonomy" id="3131939"/>
    <lineage>
        <taxon>Bacteria</taxon>
        <taxon>Pseudomonadati</taxon>
        <taxon>Campylobacterota</taxon>
        <taxon>Epsilonproteobacteria</taxon>
        <taxon>Campylobacterales</taxon>
        <taxon>Sulfurimonadaceae</taxon>
        <taxon>Sulfurimonas</taxon>
    </lineage>
</organism>
<keyword evidence="10 11" id="KW-0472">Membrane</keyword>
<evidence type="ECO:0000256" key="10">
    <source>
        <dbReference type="ARBA" id="ARBA00023136"/>
    </source>
</evidence>
<accession>A0ABZ3HA95</accession>
<evidence type="ECO:0000256" key="6">
    <source>
        <dbReference type="ARBA" id="ARBA00022692"/>
    </source>
</evidence>
<sequence length="266" mass="30723">MDGISVTINPLHLEDLRNEHHPSLFDENPDYDMLIVRLPVIGEEVQIVSTGFILTQAGSYRFDRERNSFVPLEGRFEGPHRVIDPLIDRLLKGFNSYLERVADMEERLYADRAETDFMTQWLGLKRDILRVERVLARTTTVLAEVTEHYEPLERFPVDHYADLHEHTDRLLRSALHQLSKLDYIYNFHNARTNEKMNRLIYLLTVISAIFLPLNLVVGFFGMNTGGLPFAQSPAGTANAVMLMVLLLLLTSAGLLLWHRHRVTQHH</sequence>
<proteinExistence type="inferred from homology"/>
<keyword evidence="7" id="KW-0862">Zinc</keyword>
<keyword evidence="13" id="KW-1185">Reference proteome</keyword>
<evidence type="ECO:0000313" key="12">
    <source>
        <dbReference type="EMBL" id="XAU15129.1"/>
    </source>
</evidence>
<keyword evidence="8 11" id="KW-1133">Transmembrane helix</keyword>
<dbReference type="Proteomes" id="UP001447842">
    <property type="component" value="Chromosome"/>
</dbReference>
<gene>
    <name evidence="12" type="ORF">WCY31_00150</name>
</gene>
<evidence type="ECO:0000256" key="5">
    <source>
        <dbReference type="ARBA" id="ARBA00022519"/>
    </source>
</evidence>
<evidence type="ECO:0000256" key="4">
    <source>
        <dbReference type="ARBA" id="ARBA00022475"/>
    </source>
</evidence>
<reference evidence="12 13" key="1">
    <citation type="submission" date="2024-03" db="EMBL/GenBank/DDBJ databases">
        <title>Sulfurimonas sp. HSL3-1.</title>
        <authorList>
            <person name="Wang S."/>
        </authorList>
    </citation>
    <scope>NUCLEOTIDE SEQUENCE [LARGE SCALE GENOMIC DNA]</scope>
    <source>
        <strain evidence="12 13">HSL3-1</strain>
    </source>
</reference>
<feature type="transmembrane region" description="Helical" evidence="11">
    <location>
        <begin position="234"/>
        <end position="257"/>
    </location>
</feature>
<dbReference type="Gene3D" id="1.20.58.340">
    <property type="entry name" value="Magnesium transport protein CorA, transmembrane region"/>
    <property type="match status" value="2"/>
</dbReference>
<dbReference type="SUPFAM" id="SSF144083">
    <property type="entry name" value="Magnesium transport protein CorA, transmembrane region"/>
    <property type="match status" value="1"/>
</dbReference>
<keyword evidence="5" id="KW-0997">Cell inner membrane</keyword>